<evidence type="ECO:0000256" key="2">
    <source>
        <dbReference type="HAMAP-Rule" id="MF_00984"/>
    </source>
</evidence>
<dbReference type="PROSITE" id="PS50935">
    <property type="entry name" value="SSB"/>
    <property type="match status" value="1"/>
</dbReference>
<evidence type="ECO:0000313" key="6">
    <source>
        <dbReference type="Proteomes" id="UP001589750"/>
    </source>
</evidence>
<comment type="subunit">
    <text evidence="2">Homotetramer.</text>
</comment>
<organism evidence="5 6">
    <name type="scientific">Nocardioides plantarum</name>
    <dbReference type="NCBI Taxonomy" id="29299"/>
    <lineage>
        <taxon>Bacteria</taxon>
        <taxon>Bacillati</taxon>
        <taxon>Actinomycetota</taxon>
        <taxon>Actinomycetes</taxon>
        <taxon>Propionibacteriales</taxon>
        <taxon>Nocardioidaceae</taxon>
        <taxon>Nocardioides</taxon>
    </lineage>
</organism>
<dbReference type="PANTHER" id="PTHR10302">
    <property type="entry name" value="SINGLE-STRANDED DNA-BINDING PROTEIN"/>
    <property type="match status" value="1"/>
</dbReference>
<accession>A0ABV5K9S5</accession>
<gene>
    <name evidence="5" type="ORF">ACFFRI_10630</name>
</gene>
<dbReference type="Pfam" id="PF00436">
    <property type="entry name" value="SSB"/>
    <property type="match status" value="1"/>
</dbReference>
<dbReference type="Proteomes" id="UP001589750">
    <property type="component" value="Unassembled WGS sequence"/>
</dbReference>
<dbReference type="RefSeq" id="WP_140007882.1">
    <property type="nucleotide sequence ID" value="NZ_JBHMDG010000012.1"/>
</dbReference>
<feature type="region of interest" description="Disordered" evidence="4">
    <location>
        <begin position="111"/>
        <end position="134"/>
    </location>
</feature>
<dbReference type="InterPro" id="IPR000424">
    <property type="entry name" value="Primosome_PriB/ssb"/>
</dbReference>
<dbReference type="PANTHER" id="PTHR10302:SF27">
    <property type="entry name" value="SINGLE-STRANDED DNA-BINDING PROTEIN"/>
    <property type="match status" value="1"/>
</dbReference>
<dbReference type="InterPro" id="IPR012340">
    <property type="entry name" value="NA-bd_OB-fold"/>
</dbReference>
<dbReference type="EMBL" id="JBHMDG010000012">
    <property type="protein sequence ID" value="MFB9313496.1"/>
    <property type="molecule type" value="Genomic_DNA"/>
</dbReference>
<evidence type="ECO:0000256" key="3">
    <source>
        <dbReference type="PIRNR" id="PIRNR002070"/>
    </source>
</evidence>
<sequence>MYNETTVTLQGRVGGDVMLRQAGGTPVANFRVACTPRRKDRETGDWVDGPTQWYSVSAWRWLAEHCAASLHRGDAVIVHGRVDMRTYINKAGVETLDVHIDAATVGHDLSRGTSTFHRPPSVEVTPPQGEVAAA</sequence>
<dbReference type="GO" id="GO:0003677">
    <property type="term" value="F:DNA binding"/>
    <property type="evidence" value="ECO:0007669"/>
    <property type="project" value="UniProtKB-KW"/>
</dbReference>
<dbReference type="NCBIfam" id="TIGR00621">
    <property type="entry name" value="ssb"/>
    <property type="match status" value="1"/>
</dbReference>
<dbReference type="CDD" id="cd04496">
    <property type="entry name" value="SSB_OBF"/>
    <property type="match status" value="1"/>
</dbReference>
<comment type="caution">
    <text evidence="2">Lacks conserved residue(s) required for the propagation of feature annotation.</text>
</comment>
<keyword evidence="6" id="KW-1185">Reference proteome</keyword>
<protein>
    <recommendedName>
        <fullName evidence="2 3">Single-stranded DNA-binding protein</fullName>
        <shortName evidence="2">SSB</shortName>
    </recommendedName>
</protein>
<evidence type="ECO:0000313" key="5">
    <source>
        <dbReference type="EMBL" id="MFB9313496.1"/>
    </source>
</evidence>
<name>A0ABV5K9S5_9ACTN</name>
<reference evidence="5 6" key="1">
    <citation type="submission" date="2024-09" db="EMBL/GenBank/DDBJ databases">
        <authorList>
            <person name="Sun Q."/>
            <person name="Mori K."/>
        </authorList>
    </citation>
    <scope>NUCLEOTIDE SEQUENCE [LARGE SCALE GENOMIC DNA]</scope>
    <source>
        <strain evidence="5 6">JCM 9626</strain>
    </source>
</reference>
<evidence type="ECO:0000256" key="1">
    <source>
        <dbReference type="ARBA" id="ARBA00023125"/>
    </source>
</evidence>
<dbReference type="InterPro" id="IPR011344">
    <property type="entry name" value="ssDNA-bd"/>
</dbReference>
<dbReference type="HAMAP" id="MF_00984">
    <property type="entry name" value="SSB"/>
    <property type="match status" value="1"/>
</dbReference>
<dbReference type="Gene3D" id="2.40.50.140">
    <property type="entry name" value="Nucleic acid-binding proteins"/>
    <property type="match status" value="1"/>
</dbReference>
<dbReference type="SUPFAM" id="SSF50249">
    <property type="entry name" value="Nucleic acid-binding proteins"/>
    <property type="match status" value="1"/>
</dbReference>
<proteinExistence type="inferred from homology"/>
<keyword evidence="1 2" id="KW-0238">DNA-binding</keyword>
<evidence type="ECO:0000256" key="4">
    <source>
        <dbReference type="SAM" id="MobiDB-lite"/>
    </source>
</evidence>
<dbReference type="PIRSF" id="PIRSF002070">
    <property type="entry name" value="SSB"/>
    <property type="match status" value="1"/>
</dbReference>
<comment type="caution">
    <text evidence="5">The sequence shown here is derived from an EMBL/GenBank/DDBJ whole genome shotgun (WGS) entry which is preliminary data.</text>
</comment>